<feature type="active site" description="Proton acceptor" evidence="4">
    <location>
        <position position="603"/>
    </location>
</feature>
<name>A0AAP6JGI6_9GAMM</name>
<dbReference type="NCBIfam" id="NF037959">
    <property type="entry name" value="MFS_SpdSyn"/>
    <property type="match status" value="2"/>
</dbReference>
<feature type="transmembrane region" description="Helical" evidence="5">
    <location>
        <begin position="415"/>
        <end position="432"/>
    </location>
</feature>
<evidence type="ECO:0000256" key="2">
    <source>
        <dbReference type="ARBA" id="ARBA00022679"/>
    </source>
</evidence>
<feature type="transmembrane region" description="Helical" evidence="5">
    <location>
        <begin position="302"/>
        <end position="323"/>
    </location>
</feature>
<accession>A0AAP6JGI6</accession>
<feature type="transmembrane region" description="Helical" evidence="5">
    <location>
        <begin position="386"/>
        <end position="409"/>
    </location>
</feature>
<dbReference type="Proteomes" id="UP001302316">
    <property type="component" value="Unassembled WGS sequence"/>
</dbReference>
<organism evidence="7 8">
    <name type="scientific">Natronospira elongata</name>
    <dbReference type="NCBI Taxonomy" id="3110268"/>
    <lineage>
        <taxon>Bacteria</taxon>
        <taxon>Pseudomonadati</taxon>
        <taxon>Pseudomonadota</taxon>
        <taxon>Gammaproteobacteria</taxon>
        <taxon>Natronospirales</taxon>
        <taxon>Natronospiraceae</taxon>
        <taxon>Natronospira</taxon>
    </lineage>
</organism>
<feature type="transmembrane region" description="Helical" evidence="5">
    <location>
        <begin position="239"/>
        <end position="258"/>
    </location>
</feature>
<feature type="transmembrane region" description="Helical" evidence="5">
    <location>
        <begin position="187"/>
        <end position="207"/>
    </location>
</feature>
<feature type="transmembrane region" description="Helical" evidence="5">
    <location>
        <begin position="270"/>
        <end position="290"/>
    </location>
</feature>
<feature type="transmembrane region" description="Helical" evidence="5">
    <location>
        <begin position="158"/>
        <end position="181"/>
    </location>
</feature>
<dbReference type="EMBL" id="JAYGII010000050">
    <property type="protein sequence ID" value="MEA5446716.1"/>
    <property type="molecule type" value="Genomic_DNA"/>
</dbReference>
<evidence type="ECO:0000259" key="6">
    <source>
        <dbReference type="PROSITE" id="PS51006"/>
    </source>
</evidence>
<dbReference type="CDD" id="cd02440">
    <property type="entry name" value="AdoMet_MTases"/>
    <property type="match status" value="1"/>
</dbReference>
<keyword evidence="5" id="KW-0472">Membrane</keyword>
<feature type="transmembrane region" description="Helical" evidence="5">
    <location>
        <begin position="37"/>
        <end position="61"/>
    </location>
</feature>
<keyword evidence="3 4" id="KW-0620">Polyamine biosynthesis</keyword>
<dbReference type="SUPFAM" id="SSF53335">
    <property type="entry name" value="S-adenosyl-L-methionine-dependent methyltransferases"/>
    <property type="match status" value="1"/>
</dbReference>
<dbReference type="InterPro" id="IPR036259">
    <property type="entry name" value="MFS_trans_sf"/>
</dbReference>
<evidence type="ECO:0000256" key="3">
    <source>
        <dbReference type="ARBA" id="ARBA00023115"/>
    </source>
</evidence>
<evidence type="ECO:0000313" key="8">
    <source>
        <dbReference type="Proteomes" id="UP001302316"/>
    </source>
</evidence>
<keyword evidence="8" id="KW-1185">Reference proteome</keyword>
<dbReference type="AlphaFoldDB" id="A0AAP6JGI6"/>
<feature type="transmembrane region" description="Helical" evidence="5">
    <location>
        <begin position="343"/>
        <end position="365"/>
    </location>
</feature>
<evidence type="ECO:0000256" key="5">
    <source>
        <dbReference type="SAM" id="Phobius"/>
    </source>
</evidence>
<dbReference type="GO" id="GO:0006596">
    <property type="term" value="P:polyamine biosynthetic process"/>
    <property type="evidence" value="ECO:0007669"/>
    <property type="project" value="UniProtKB-UniRule"/>
</dbReference>
<feature type="domain" description="PABS" evidence="6">
    <location>
        <begin position="516"/>
        <end position="686"/>
    </location>
</feature>
<dbReference type="PANTHER" id="PTHR43317:SF1">
    <property type="entry name" value="THERMOSPERMINE SYNTHASE ACAULIS5"/>
    <property type="match status" value="1"/>
</dbReference>
<feature type="transmembrane region" description="Helical" evidence="5">
    <location>
        <begin position="117"/>
        <end position="138"/>
    </location>
</feature>
<dbReference type="PANTHER" id="PTHR43317">
    <property type="entry name" value="THERMOSPERMINE SYNTHASE ACAULIS5"/>
    <property type="match status" value="1"/>
</dbReference>
<reference evidence="7 8" key="1">
    <citation type="submission" date="2023-12" db="EMBL/GenBank/DDBJ databases">
        <title>Whole-genome sequencing of halo(alkali)philic microorganisms from hypersaline lakes.</title>
        <authorList>
            <person name="Sorokin D.Y."/>
            <person name="Merkel A.Y."/>
            <person name="Messina E."/>
            <person name="Yakimov M."/>
        </authorList>
    </citation>
    <scope>NUCLEOTIDE SEQUENCE [LARGE SCALE GENOMIC DNA]</scope>
    <source>
        <strain evidence="7 8">AB-CW1</strain>
    </source>
</reference>
<dbReference type="Pfam" id="PF01564">
    <property type="entry name" value="Spermine_synth"/>
    <property type="match status" value="1"/>
</dbReference>
<comment type="similarity">
    <text evidence="1">Belongs to the spermidine/spermine synthase family.</text>
</comment>
<evidence type="ECO:0000256" key="4">
    <source>
        <dbReference type="PROSITE-ProRule" id="PRU00354"/>
    </source>
</evidence>
<feature type="transmembrane region" description="Helical" evidence="5">
    <location>
        <begin position="73"/>
        <end position="97"/>
    </location>
</feature>
<sequence length="844" mass="90634">MSRQSPLFLAALALLFVSGFAALVYQVLWLRELGLLFGATAQAAAVTIAVFFAGIAAGGWFWGRLAARFERPLLVFGLLEIGVAATALLHFVLVDAYHALYPAFYALAGDNLALNTLLKAALAFTVLFPPAFLMGGTLPMMGQHLIRQPEDLGRTGSLLYALNTLGGASGAFAAAFILPLALGFAGAYLLAMGLDLLVGVAAVLLALRLGRLPAPTPADAGASRAAPARSVGTGFRRGLVWWLAFLSGFLTLAVEVLWTRMFAQVLQNSVYTYAVVLILFLAALAIGASLANRLAARRLDPVAVTAGLLALSGVALATTPFSFHAITDGLAYLGQDDGFVRYIVSVFVQAGAVMLLPAILLGALFPFLLRALERDDVIPGTAIGRLVAANTVGAILGALVAGFGMLALFGLWPSILMMAGGYLLLAVVTLGVHPLRHRLAWSAACASLLLPLLVVDSNQFNRLQLAPNERVLELVEGAHATAAATERDGHRLIRVNNFYRLGGTGAMDSERNQARIPLLLHPDPQSVFFLGMGTGITAGAAVDFPVAEITICELLPEVIHLAERHFNEPAKGLFDDERVRIRAEDGRNCLAGDRRQHDVIVSDLFTPWKAGTGNLYTVEHYEIVKSRLAEGGVFAQWLPLYQLSRQEFETIARTVASVFPQVVLWRGDMYPRGPIVALVAYGDETALPVEAVEANTLAMAAPGTDPEATLAALMRFYIGNIGDSGMLSNGPLNTDNRPVIEYGAPRTQRGEDDWFVGMDLARFYEALADAMPPGRDPYLEQLNDRQRGFVTAGLSYYRYVVLLSEGHEQAAQVFLEDFLERTPFDFAPDPASDDSAPTGWEAGR</sequence>
<feature type="transmembrane region" description="Helical" evidence="5">
    <location>
        <begin position="439"/>
        <end position="455"/>
    </location>
</feature>
<dbReference type="PROSITE" id="PS51006">
    <property type="entry name" value="PABS_2"/>
    <property type="match status" value="1"/>
</dbReference>
<keyword evidence="5" id="KW-0812">Transmembrane</keyword>
<keyword evidence="2 4" id="KW-0808">Transferase</keyword>
<evidence type="ECO:0000313" key="7">
    <source>
        <dbReference type="EMBL" id="MEA5446716.1"/>
    </source>
</evidence>
<proteinExistence type="inferred from homology"/>
<dbReference type="GO" id="GO:0016740">
    <property type="term" value="F:transferase activity"/>
    <property type="evidence" value="ECO:0007669"/>
    <property type="project" value="UniProtKB-UniRule"/>
</dbReference>
<dbReference type="SUPFAM" id="SSF103473">
    <property type="entry name" value="MFS general substrate transporter"/>
    <property type="match status" value="1"/>
</dbReference>
<gene>
    <name evidence="7" type="ORF">VCB98_12890</name>
</gene>
<dbReference type="InterPro" id="IPR029063">
    <property type="entry name" value="SAM-dependent_MTases_sf"/>
</dbReference>
<protein>
    <submittedName>
        <fullName evidence="7">Fused MFS/spermidine synthase</fullName>
    </submittedName>
</protein>
<comment type="caution">
    <text evidence="7">The sequence shown here is derived from an EMBL/GenBank/DDBJ whole genome shotgun (WGS) entry which is preliminary data.</text>
</comment>
<dbReference type="Gene3D" id="1.20.1250.20">
    <property type="entry name" value="MFS general substrate transporter like domains"/>
    <property type="match status" value="1"/>
</dbReference>
<dbReference type="Gene3D" id="3.40.50.150">
    <property type="entry name" value="Vaccinia Virus protein VP39"/>
    <property type="match status" value="1"/>
</dbReference>
<evidence type="ECO:0000256" key="1">
    <source>
        <dbReference type="ARBA" id="ARBA00007867"/>
    </source>
</evidence>
<keyword evidence="5" id="KW-1133">Transmembrane helix</keyword>
<dbReference type="RefSeq" id="WP_346053190.1">
    <property type="nucleotide sequence ID" value="NZ_JAYGII010000050.1"/>
</dbReference>
<dbReference type="InterPro" id="IPR030374">
    <property type="entry name" value="PABS"/>
</dbReference>